<name>A0A8C9HJ94_9PRIM</name>
<dbReference type="Proteomes" id="UP000694416">
    <property type="component" value="Unplaced"/>
</dbReference>
<reference evidence="1" key="1">
    <citation type="submission" date="2025-08" db="UniProtKB">
        <authorList>
            <consortium name="Ensembl"/>
        </authorList>
    </citation>
    <scope>IDENTIFICATION</scope>
</reference>
<accession>A0A8C9HJ94</accession>
<proteinExistence type="predicted"/>
<evidence type="ECO:0000313" key="2">
    <source>
        <dbReference type="Proteomes" id="UP000694416"/>
    </source>
</evidence>
<protein>
    <submittedName>
        <fullName evidence="1">Uncharacterized protein</fullName>
    </submittedName>
</protein>
<evidence type="ECO:0000313" key="1">
    <source>
        <dbReference type="Ensembl" id="ENSPTEP00000021523.1"/>
    </source>
</evidence>
<keyword evidence="2" id="KW-1185">Reference proteome</keyword>
<organism evidence="1 2">
    <name type="scientific">Piliocolobus tephrosceles</name>
    <name type="common">Ugandan red Colobus</name>
    <dbReference type="NCBI Taxonomy" id="591936"/>
    <lineage>
        <taxon>Eukaryota</taxon>
        <taxon>Metazoa</taxon>
        <taxon>Chordata</taxon>
        <taxon>Craniata</taxon>
        <taxon>Vertebrata</taxon>
        <taxon>Euteleostomi</taxon>
        <taxon>Mammalia</taxon>
        <taxon>Eutheria</taxon>
        <taxon>Euarchontoglires</taxon>
        <taxon>Primates</taxon>
        <taxon>Haplorrhini</taxon>
        <taxon>Catarrhini</taxon>
        <taxon>Cercopithecidae</taxon>
        <taxon>Colobinae</taxon>
        <taxon>Piliocolobus</taxon>
    </lineage>
</organism>
<dbReference type="AlphaFoldDB" id="A0A8C9HJ94"/>
<sequence>MGITYVCPCFCVYAWVCVHMCKCVCLYAYICVCVSTCTLMCAHGCLCRPGAVAHACNPSTLGGRDRWEDCLSLGGGGCSEL</sequence>
<dbReference type="Ensembl" id="ENSPTET00000031031.1">
    <property type="protein sequence ID" value="ENSPTEP00000021523.1"/>
    <property type="gene ID" value="ENSPTEG00000022555.1"/>
</dbReference>
<reference evidence="1" key="2">
    <citation type="submission" date="2025-09" db="UniProtKB">
        <authorList>
            <consortium name="Ensembl"/>
        </authorList>
    </citation>
    <scope>IDENTIFICATION</scope>
</reference>